<dbReference type="OrthoDB" id="428895at2759"/>
<feature type="region of interest" description="Disordered" evidence="2">
    <location>
        <begin position="149"/>
        <end position="194"/>
    </location>
</feature>
<reference evidence="3 4" key="1">
    <citation type="journal article" date="2018" name="Mol. Biol. Evol.">
        <title>Broad Genomic Sampling Reveals a Smut Pathogenic Ancestry of the Fungal Clade Ustilaginomycotina.</title>
        <authorList>
            <person name="Kijpornyongpan T."/>
            <person name="Mondo S.J."/>
            <person name="Barry K."/>
            <person name="Sandor L."/>
            <person name="Lee J."/>
            <person name="Lipzen A."/>
            <person name="Pangilinan J."/>
            <person name="LaButti K."/>
            <person name="Hainaut M."/>
            <person name="Henrissat B."/>
            <person name="Grigoriev I.V."/>
            <person name="Spatafora J.W."/>
            <person name="Aime M.C."/>
        </authorList>
    </citation>
    <scope>NUCLEOTIDE SEQUENCE [LARGE SCALE GENOMIC DNA]</scope>
    <source>
        <strain evidence="3 4">MCA 4198</strain>
    </source>
</reference>
<accession>A0A316YMS5</accession>
<dbReference type="EMBL" id="KZ819636">
    <property type="protein sequence ID" value="PWN90559.1"/>
    <property type="molecule type" value="Genomic_DNA"/>
</dbReference>
<dbReference type="AlphaFoldDB" id="A0A316YMS5"/>
<dbReference type="RefSeq" id="XP_025377757.1">
    <property type="nucleotide sequence ID" value="XM_025521746.1"/>
</dbReference>
<evidence type="ECO:0000313" key="3">
    <source>
        <dbReference type="EMBL" id="PWN90559.1"/>
    </source>
</evidence>
<dbReference type="GO" id="GO:0000387">
    <property type="term" value="P:spliceosomal snRNP assembly"/>
    <property type="evidence" value="ECO:0007669"/>
    <property type="project" value="InterPro"/>
</dbReference>
<keyword evidence="4" id="KW-1185">Reference proteome</keyword>
<dbReference type="GO" id="GO:0005634">
    <property type="term" value="C:nucleus"/>
    <property type="evidence" value="ECO:0007669"/>
    <property type="project" value="TreeGrafter"/>
</dbReference>
<feature type="region of interest" description="Disordered" evidence="2">
    <location>
        <begin position="1"/>
        <end position="26"/>
    </location>
</feature>
<dbReference type="Proteomes" id="UP000245768">
    <property type="component" value="Unassembled WGS sequence"/>
</dbReference>
<evidence type="ECO:0000313" key="4">
    <source>
        <dbReference type="Proteomes" id="UP000245768"/>
    </source>
</evidence>
<dbReference type="Gene3D" id="1.20.58.1070">
    <property type="match status" value="1"/>
</dbReference>
<gene>
    <name evidence="3" type="ORF">FA10DRAFT_267010</name>
</gene>
<dbReference type="InParanoid" id="A0A316YMS5"/>
<comment type="similarity">
    <text evidence="1">Belongs to the gemin-2 family.</text>
</comment>
<dbReference type="Pfam" id="PF04938">
    <property type="entry name" value="SIP1"/>
    <property type="match status" value="1"/>
</dbReference>
<dbReference type="InterPro" id="IPR035426">
    <property type="entry name" value="Gemin2/Brr1"/>
</dbReference>
<dbReference type="GeneID" id="37043662"/>
<sequence length="342" mass="37885">MHPTKKRRRAPEARREDLDDDEEEGDASVLGFQALPVADLPLGFDGIPMDGAQYLAVVRQEASGRPKVVQVRNPYAIADVQTPVASSLQSQVGMPSQEWRDTFQTRLKNMRESLNPVVSLGSASEGLVVPKRHDEASWYRFLHGRTLKDEEESSNGRKSGTEGVAEGAVDRDSPASQLGRPDVQLEEHAEPALREPTPALLSRLKTSDILALLEFFPSWFSQSSMASSPSPPTIRHAVDPFHARWVFALLAKLDGRLVGDEISTLRVLARAGIERVVQERYRRAVKKTLRKQQQPQASDDIDGGEVMMSEMGAWMIVCAVSSIWGQHDLWDDARADLAKIAS</sequence>
<feature type="compositionally biased region" description="Basic and acidic residues" evidence="2">
    <location>
        <begin position="183"/>
        <end position="193"/>
    </location>
</feature>
<name>A0A316YMS5_9BASI</name>
<organism evidence="3 4">
    <name type="scientific">Acaromyces ingoldii</name>
    <dbReference type="NCBI Taxonomy" id="215250"/>
    <lineage>
        <taxon>Eukaryota</taxon>
        <taxon>Fungi</taxon>
        <taxon>Dikarya</taxon>
        <taxon>Basidiomycota</taxon>
        <taxon>Ustilaginomycotina</taxon>
        <taxon>Exobasidiomycetes</taxon>
        <taxon>Exobasidiales</taxon>
        <taxon>Cryptobasidiaceae</taxon>
        <taxon>Acaromyces</taxon>
    </lineage>
</organism>
<dbReference type="PANTHER" id="PTHR12794:SF0">
    <property type="entry name" value="GEM-ASSOCIATED PROTEIN 2"/>
    <property type="match status" value="1"/>
</dbReference>
<evidence type="ECO:0000256" key="1">
    <source>
        <dbReference type="ARBA" id="ARBA00025758"/>
    </source>
</evidence>
<dbReference type="GO" id="GO:0032797">
    <property type="term" value="C:SMN complex"/>
    <property type="evidence" value="ECO:0007669"/>
    <property type="project" value="TreeGrafter"/>
</dbReference>
<proteinExistence type="inferred from homology"/>
<dbReference type="PANTHER" id="PTHR12794">
    <property type="entry name" value="GEMIN2"/>
    <property type="match status" value="1"/>
</dbReference>
<protein>
    <submittedName>
        <fullName evidence="3">Uncharacterized protein</fullName>
    </submittedName>
</protein>
<evidence type="ECO:0000256" key="2">
    <source>
        <dbReference type="SAM" id="MobiDB-lite"/>
    </source>
</evidence>